<feature type="transmembrane region" description="Helical" evidence="6">
    <location>
        <begin position="402"/>
        <end position="423"/>
    </location>
</feature>
<sequence length="514" mass="57658">MKAADRVVVNTGILYARMGVTIFFSLYTTRVLLATLGVNDFGIFNLVGGAIAMLTFLNTAMTAATQRFISYAEGAGDKERQKSIFNVSVVLHLLIAVIIAIILEVVGYFLFDGVFKIPVDRIYGAKIVYQFMIVSTVFTIISVPYDAVINAHENMLLYAILGVIESVLKLVIAVYLIHTSYDRLIAYGLLTALLSIVLLLIRRFYCRAKYKECEINLKRYYKKSTFKELSNFAGWSFLGTSTSMLTNYGQGVVMNSFFGPIVNTAQGIANQVSGQLGVFAGTMQKALNPVIGKSEGAGDRTLMLRASTMGSKVSFFLLMLFFIPVLIDIPYIFGVWLKKVPEYVVVFCRLLLIRNLVEQLFTTLSVAIAAVGNIKKYQIYRSLVNIIPLILSYFLFSLHYPAYTIYLVFLGYSLMNGVVLLYFAKKVCGLSISDYMKNVVGRCVLLFLLILSLASIPVFVMDEGFKRLIFILFLNTVFFFIGTWFIGFSGEERKPVYNLISNLMIKLKLKRKLA</sequence>
<protein>
    <recommendedName>
        <fullName evidence="9">Na+-driven multidrug efflux pump</fullName>
    </recommendedName>
</protein>
<feature type="transmembrane region" description="Helical" evidence="6">
    <location>
        <begin position="379"/>
        <end position="396"/>
    </location>
</feature>
<evidence type="ECO:0008006" key="9">
    <source>
        <dbReference type="Google" id="ProtNLM"/>
    </source>
</evidence>
<evidence type="ECO:0000313" key="8">
    <source>
        <dbReference type="Proteomes" id="UP000627292"/>
    </source>
</evidence>
<keyword evidence="3 6" id="KW-0812">Transmembrane</keyword>
<dbReference type="GO" id="GO:0005886">
    <property type="term" value="C:plasma membrane"/>
    <property type="evidence" value="ECO:0007669"/>
    <property type="project" value="UniProtKB-SubCell"/>
</dbReference>
<feature type="transmembrane region" description="Helical" evidence="6">
    <location>
        <begin position="155"/>
        <end position="178"/>
    </location>
</feature>
<evidence type="ECO:0000256" key="5">
    <source>
        <dbReference type="ARBA" id="ARBA00023136"/>
    </source>
</evidence>
<evidence type="ECO:0000313" key="7">
    <source>
        <dbReference type="EMBL" id="GGH56486.1"/>
    </source>
</evidence>
<dbReference type="GO" id="GO:0015297">
    <property type="term" value="F:antiporter activity"/>
    <property type="evidence" value="ECO:0007669"/>
    <property type="project" value="InterPro"/>
</dbReference>
<feature type="transmembrane region" description="Helical" evidence="6">
    <location>
        <begin position="84"/>
        <end position="111"/>
    </location>
</feature>
<comment type="caution">
    <text evidence="7">The sequence shown here is derived from an EMBL/GenBank/DDBJ whole genome shotgun (WGS) entry which is preliminary data.</text>
</comment>
<dbReference type="PANTHER" id="PTHR30250">
    <property type="entry name" value="PST FAMILY PREDICTED COLANIC ACID TRANSPORTER"/>
    <property type="match status" value="1"/>
</dbReference>
<dbReference type="Proteomes" id="UP000627292">
    <property type="component" value="Unassembled WGS sequence"/>
</dbReference>
<keyword evidence="8" id="KW-1185">Reference proteome</keyword>
<dbReference type="PANTHER" id="PTHR30250:SF26">
    <property type="entry name" value="PSMA PROTEIN"/>
    <property type="match status" value="1"/>
</dbReference>
<comment type="subcellular location">
    <subcellularLocation>
        <location evidence="1">Cell membrane</location>
        <topology evidence="1">Multi-pass membrane protein</topology>
    </subcellularLocation>
</comment>
<dbReference type="InterPro" id="IPR050833">
    <property type="entry name" value="Poly_Biosynth_Transport"/>
</dbReference>
<evidence type="ECO:0000256" key="4">
    <source>
        <dbReference type="ARBA" id="ARBA00022989"/>
    </source>
</evidence>
<dbReference type="Pfam" id="PF01554">
    <property type="entry name" value="MatE"/>
    <property type="match status" value="1"/>
</dbReference>
<feature type="transmembrane region" description="Helical" evidence="6">
    <location>
        <begin position="313"/>
        <end position="337"/>
    </location>
</feature>
<feature type="transmembrane region" description="Helical" evidence="6">
    <location>
        <begin position="343"/>
        <end position="372"/>
    </location>
</feature>
<keyword evidence="5 6" id="KW-0472">Membrane</keyword>
<organism evidence="7 8">
    <name type="scientific">Filimonas zeae</name>
    <dbReference type="NCBI Taxonomy" id="1737353"/>
    <lineage>
        <taxon>Bacteria</taxon>
        <taxon>Pseudomonadati</taxon>
        <taxon>Bacteroidota</taxon>
        <taxon>Chitinophagia</taxon>
        <taxon>Chitinophagales</taxon>
        <taxon>Chitinophagaceae</taxon>
        <taxon>Filimonas</taxon>
    </lineage>
</organism>
<reference evidence="7" key="1">
    <citation type="journal article" date="2014" name="Int. J. Syst. Evol. Microbiol.">
        <title>Complete genome sequence of Corynebacterium casei LMG S-19264T (=DSM 44701T), isolated from a smear-ripened cheese.</title>
        <authorList>
            <consortium name="US DOE Joint Genome Institute (JGI-PGF)"/>
            <person name="Walter F."/>
            <person name="Albersmeier A."/>
            <person name="Kalinowski J."/>
            <person name="Ruckert C."/>
        </authorList>
    </citation>
    <scope>NUCLEOTIDE SEQUENCE</scope>
    <source>
        <strain evidence="7">CGMCC 1.15290</strain>
    </source>
</reference>
<feature type="transmembrane region" description="Helical" evidence="6">
    <location>
        <begin position="467"/>
        <end position="488"/>
    </location>
</feature>
<accession>A0A917IL34</accession>
<evidence type="ECO:0000256" key="3">
    <source>
        <dbReference type="ARBA" id="ARBA00022692"/>
    </source>
</evidence>
<reference evidence="7" key="2">
    <citation type="submission" date="2020-09" db="EMBL/GenBank/DDBJ databases">
        <authorList>
            <person name="Sun Q."/>
            <person name="Zhou Y."/>
        </authorList>
    </citation>
    <scope>NUCLEOTIDE SEQUENCE</scope>
    <source>
        <strain evidence="7">CGMCC 1.15290</strain>
    </source>
</reference>
<feature type="transmembrane region" description="Helical" evidence="6">
    <location>
        <begin position="184"/>
        <end position="201"/>
    </location>
</feature>
<evidence type="ECO:0000256" key="6">
    <source>
        <dbReference type="SAM" id="Phobius"/>
    </source>
</evidence>
<evidence type="ECO:0000256" key="1">
    <source>
        <dbReference type="ARBA" id="ARBA00004651"/>
    </source>
</evidence>
<dbReference type="AlphaFoldDB" id="A0A917IL34"/>
<dbReference type="RefSeq" id="WP_188949444.1">
    <property type="nucleotide sequence ID" value="NZ_BMIB01000001.1"/>
</dbReference>
<feature type="transmembrane region" description="Helical" evidence="6">
    <location>
        <begin position="123"/>
        <end position="143"/>
    </location>
</feature>
<dbReference type="InterPro" id="IPR002528">
    <property type="entry name" value="MATE_fam"/>
</dbReference>
<evidence type="ECO:0000256" key="2">
    <source>
        <dbReference type="ARBA" id="ARBA00022475"/>
    </source>
</evidence>
<dbReference type="GO" id="GO:0042910">
    <property type="term" value="F:xenobiotic transmembrane transporter activity"/>
    <property type="evidence" value="ECO:0007669"/>
    <property type="project" value="InterPro"/>
</dbReference>
<feature type="transmembrane region" description="Helical" evidence="6">
    <location>
        <begin position="7"/>
        <end position="29"/>
    </location>
</feature>
<keyword evidence="4 6" id="KW-1133">Transmembrane helix</keyword>
<feature type="transmembrane region" description="Helical" evidence="6">
    <location>
        <begin position="41"/>
        <end position="63"/>
    </location>
</feature>
<keyword evidence="2" id="KW-1003">Cell membrane</keyword>
<proteinExistence type="predicted"/>
<dbReference type="EMBL" id="BMIB01000001">
    <property type="protein sequence ID" value="GGH56486.1"/>
    <property type="molecule type" value="Genomic_DNA"/>
</dbReference>
<gene>
    <name evidence="7" type="ORF">GCM10011379_00120</name>
</gene>
<name>A0A917IL34_9BACT</name>
<feature type="transmembrane region" description="Helical" evidence="6">
    <location>
        <begin position="443"/>
        <end position="461"/>
    </location>
</feature>